<feature type="domain" description="Matrin-type" evidence="7">
    <location>
        <begin position="763"/>
        <end position="793"/>
    </location>
</feature>
<sequence length="1180" mass="133628">MNRVAELNSIRLRSDSRVQHLQICHNKSVFRIMSSRGRPMMDEGLRITVGNDVYFQRSNSPRRKSQSPSGDLRNRIGPRPHAVPRAMDERMGEYPDRNWTGQGKQWSPEHSPYDRRPASKKYASDMGSRPMDTSQQSYVPRYPDEQQYFSQSTRGRSPNYQSSRSPRGRSPSPKRRGNRSPYGDSPRRRASPRGYSRHSPSPNRHSRSRRRSSSDSSDSRSRSSHRNSSQVRPKPAKATLGLAEDLLLTMYSGSRGGPDVEKGKRGYLHPSLDTVPPLEKGKSYHGREELSHGYRNTSATNDHALTALTDAYGSRSPAKKRYDHTLDDEDRFLYGDGGQEHRAEQSYSVEKERRDDSRGRMGSGGWKRSPESRHKMHENMSQEPQKPILKSGSQNTSPAEAMQSTENGQNKVTPGGFDSKALKNVLKAIGFDFELSKQSLEKAHEQADESVIKMKEAFSGSKENKPQKSVTENKKIQPAQVNVQPQQQKPAMSTYQPNNPSMPVPVYGTDYQLQAGQFPGAQYVHPQVLPPQAGGGVYIYQPQVSGPPQLVYQQHPMQGEAMSLYSNVQNLSTPPNMSIVKPVPQEKPKPEKKNDKTAEEERRARKQRLKFLEIELQKLKRQQLQLVKKKQRQAGVGDQELLRQNSLLQAGVEKQIQDLRLATGTDAESSSDSSESDSDDSDDDSPVYQFIDPGNHTCRICSEKNPNLLEYLEHLHTKVHKKQMDPSDKPWMKKVSQKNKKKIPNSIAVPLKGAEFLMPVLSFYCKICKEHFTDELKAEDHCFGKEHNQKYKKFCTDHPQYEKVRDVGHAVQKIKKLKEEFASGQHEKRKDRREGIALEQQQKIKHQQPRASPDERQFQERHRDERVVVEKLPRKSACERPIEERPKSFQDKTPPRRPVYDNIEYETAKEERFKRDKGRHSYGDSPYRRPSPEPDNRSKKMAPKRKYDESPNNRYPMKEEKKATRHGGRWSPGYGDHDRHNSPYKPPMRPSGRFSGNSSGKPQGLGFGKFTWKRTDKKDNNQNEPELPQRNAFKDKPTAGNKEEAKGGLKSPGIRPQTFAPKTKITPTTQKSTKLAQVKGGKAPTKVTAPMNAVLAASTRSMTTTKTTRPLGIAKPGSETKKAATEIAKVEEKEVKPQSTESEKQEPPPPGTEDIFVAPDDGNASDASGISMELASDEES</sequence>
<feature type="compositionally biased region" description="Basic and acidic residues" evidence="6">
    <location>
        <begin position="368"/>
        <end position="380"/>
    </location>
</feature>
<evidence type="ECO:0000256" key="1">
    <source>
        <dbReference type="ARBA" id="ARBA00004123"/>
    </source>
</evidence>
<dbReference type="SUPFAM" id="SSF57667">
    <property type="entry name" value="beta-beta-alpha zinc fingers"/>
    <property type="match status" value="1"/>
</dbReference>
<accession>A0A6F9DY28</accession>
<evidence type="ECO:0000256" key="3">
    <source>
        <dbReference type="ARBA" id="ARBA00022771"/>
    </source>
</evidence>
<evidence type="ECO:0000256" key="2">
    <source>
        <dbReference type="ARBA" id="ARBA00022723"/>
    </source>
</evidence>
<dbReference type="GO" id="GO:0008270">
    <property type="term" value="F:zinc ion binding"/>
    <property type="evidence" value="ECO:0007669"/>
    <property type="project" value="UniProtKB-KW"/>
</dbReference>
<feature type="compositionally biased region" description="Polar residues" evidence="6">
    <location>
        <begin position="147"/>
        <end position="161"/>
    </location>
</feature>
<organism evidence="8">
    <name type="scientific">Phallusia mammillata</name>
    <dbReference type="NCBI Taxonomy" id="59560"/>
    <lineage>
        <taxon>Eukaryota</taxon>
        <taxon>Metazoa</taxon>
        <taxon>Chordata</taxon>
        <taxon>Tunicata</taxon>
        <taxon>Ascidiacea</taxon>
        <taxon>Phlebobranchia</taxon>
        <taxon>Ascidiidae</taxon>
        <taxon>Phallusia</taxon>
    </lineage>
</organism>
<feature type="region of interest" description="Disordered" evidence="6">
    <location>
        <begin position="253"/>
        <end position="284"/>
    </location>
</feature>
<keyword evidence="5" id="KW-0539">Nucleus</keyword>
<evidence type="ECO:0000313" key="8">
    <source>
        <dbReference type="EMBL" id="CAB3267923.1"/>
    </source>
</evidence>
<feature type="region of interest" description="Disordered" evidence="6">
    <location>
        <begin position="55"/>
        <end position="238"/>
    </location>
</feature>
<dbReference type="InterPro" id="IPR036236">
    <property type="entry name" value="Znf_C2H2_sf"/>
</dbReference>
<dbReference type="GO" id="GO:0005654">
    <property type="term" value="C:nucleoplasm"/>
    <property type="evidence" value="ECO:0007669"/>
    <property type="project" value="TreeGrafter"/>
</dbReference>
<feature type="compositionally biased region" description="Basic and acidic residues" evidence="6">
    <location>
        <begin position="852"/>
        <end position="894"/>
    </location>
</feature>
<feature type="region of interest" description="Disordered" evidence="6">
    <location>
        <begin position="840"/>
        <end position="1084"/>
    </location>
</feature>
<feature type="region of interest" description="Disordered" evidence="6">
    <location>
        <begin position="330"/>
        <end position="416"/>
    </location>
</feature>
<proteinExistence type="evidence at transcript level"/>
<feature type="compositionally biased region" description="Low complexity" evidence="6">
    <location>
        <begin position="1098"/>
        <end position="1109"/>
    </location>
</feature>
<feature type="region of interest" description="Disordered" evidence="6">
    <location>
        <begin position="1096"/>
        <end position="1180"/>
    </location>
</feature>
<dbReference type="GO" id="GO:0045893">
    <property type="term" value="P:positive regulation of DNA-templated transcription"/>
    <property type="evidence" value="ECO:0007669"/>
    <property type="project" value="TreeGrafter"/>
</dbReference>
<dbReference type="PROSITE" id="PS00028">
    <property type="entry name" value="ZINC_FINGER_C2H2_1"/>
    <property type="match status" value="1"/>
</dbReference>
<feature type="compositionally biased region" description="Basic and acidic residues" evidence="6">
    <location>
        <begin position="1118"/>
        <end position="1146"/>
    </location>
</feature>
<dbReference type="InterPro" id="IPR003604">
    <property type="entry name" value="Matrin/U1-like-C_Znf_C2H2"/>
</dbReference>
<dbReference type="SMART" id="SM00451">
    <property type="entry name" value="ZnF_U1"/>
    <property type="match status" value="2"/>
</dbReference>
<dbReference type="PANTHER" id="PTHR15577:SF2">
    <property type="entry name" value="ZINC FINGER PROTEIN 318"/>
    <property type="match status" value="1"/>
</dbReference>
<feature type="compositionally biased region" description="Low complexity" evidence="6">
    <location>
        <begin position="162"/>
        <end position="171"/>
    </location>
</feature>
<evidence type="ECO:0000256" key="5">
    <source>
        <dbReference type="ARBA" id="ARBA00023242"/>
    </source>
</evidence>
<comment type="subcellular location">
    <subcellularLocation>
        <location evidence="1">Nucleus</location>
    </subcellularLocation>
</comment>
<evidence type="ECO:0000259" key="7">
    <source>
        <dbReference type="PROSITE" id="PS50171"/>
    </source>
</evidence>
<evidence type="ECO:0000256" key="4">
    <source>
        <dbReference type="ARBA" id="ARBA00022833"/>
    </source>
</evidence>
<feature type="compositionally biased region" description="Basic and acidic residues" evidence="6">
    <location>
        <begin position="86"/>
        <end position="96"/>
    </location>
</feature>
<dbReference type="AlphaFoldDB" id="A0A6F9DY28"/>
<feature type="compositionally biased region" description="Polar residues" evidence="6">
    <location>
        <begin position="1065"/>
        <end position="1075"/>
    </location>
</feature>
<dbReference type="GO" id="GO:0003676">
    <property type="term" value="F:nucleic acid binding"/>
    <property type="evidence" value="ECO:0007669"/>
    <property type="project" value="InterPro"/>
</dbReference>
<keyword evidence="2" id="KW-0479">Metal-binding</keyword>
<feature type="compositionally biased region" description="Basic and acidic residues" evidence="6">
    <location>
        <begin position="945"/>
        <end position="962"/>
    </location>
</feature>
<dbReference type="InterPro" id="IPR013087">
    <property type="entry name" value="Znf_C2H2_type"/>
</dbReference>
<gene>
    <name evidence="8" type="primary">Zfp318</name>
</gene>
<feature type="compositionally biased region" description="Basic and acidic residues" evidence="6">
    <location>
        <begin position="584"/>
        <end position="603"/>
    </location>
</feature>
<dbReference type="InterPro" id="IPR000690">
    <property type="entry name" value="Matrin/U1-C_Znf_C2H2"/>
</dbReference>
<keyword evidence="4" id="KW-0862">Zinc</keyword>
<feature type="compositionally biased region" description="Basic and acidic residues" evidence="6">
    <location>
        <begin position="457"/>
        <end position="475"/>
    </location>
</feature>
<evidence type="ECO:0000256" key="6">
    <source>
        <dbReference type="SAM" id="MobiDB-lite"/>
    </source>
</evidence>
<dbReference type="PANTHER" id="PTHR15577">
    <property type="entry name" value="ZINC FINGER CONTAINING PROTEIN"/>
    <property type="match status" value="1"/>
</dbReference>
<feature type="compositionally biased region" description="Low complexity" evidence="6">
    <location>
        <begin position="477"/>
        <end position="491"/>
    </location>
</feature>
<feature type="compositionally biased region" description="Basic and acidic residues" evidence="6">
    <location>
        <begin position="906"/>
        <end position="938"/>
    </location>
</feature>
<feature type="compositionally biased region" description="Polar residues" evidence="6">
    <location>
        <begin position="391"/>
        <end position="412"/>
    </location>
</feature>
<dbReference type="InterPro" id="IPR055309">
    <property type="entry name" value="Znf318-like"/>
</dbReference>
<protein>
    <submittedName>
        <fullName evidence="8">ZF(U1like)-4 zinc finger protein</fullName>
    </submittedName>
</protein>
<feature type="region of interest" description="Disordered" evidence="6">
    <location>
        <begin position="457"/>
        <end position="493"/>
    </location>
</feature>
<feature type="region of interest" description="Disordered" evidence="6">
    <location>
        <begin position="662"/>
        <end position="689"/>
    </location>
</feature>
<keyword evidence="3" id="KW-0863">Zinc-finger</keyword>
<feature type="compositionally biased region" description="Acidic residues" evidence="6">
    <location>
        <begin position="674"/>
        <end position="685"/>
    </location>
</feature>
<reference evidence="8" key="1">
    <citation type="submission" date="2020-04" db="EMBL/GenBank/DDBJ databases">
        <authorList>
            <person name="Neveu A P."/>
        </authorList>
    </citation>
    <scope>NUCLEOTIDE SEQUENCE</scope>
    <source>
        <tissue evidence="8">Whole embryo</tissue>
    </source>
</reference>
<dbReference type="GO" id="GO:0045892">
    <property type="term" value="P:negative regulation of DNA-templated transcription"/>
    <property type="evidence" value="ECO:0007669"/>
    <property type="project" value="TreeGrafter"/>
</dbReference>
<dbReference type="PROSITE" id="PS50171">
    <property type="entry name" value="ZF_MATRIN"/>
    <property type="match status" value="1"/>
</dbReference>
<feature type="region of interest" description="Disordered" evidence="6">
    <location>
        <begin position="568"/>
        <end position="604"/>
    </location>
</feature>
<name>A0A6F9DY28_9ASCI</name>
<feature type="compositionally biased region" description="Basic and acidic residues" evidence="6">
    <location>
        <begin position="1032"/>
        <end position="1047"/>
    </location>
</feature>
<dbReference type="EMBL" id="LR792061">
    <property type="protein sequence ID" value="CAB3267923.1"/>
    <property type="molecule type" value="mRNA"/>
</dbReference>
<feature type="compositionally biased region" description="Basic and acidic residues" evidence="6">
    <location>
        <begin position="338"/>
        <end position="359"/>
    </location>
</feature>